<keyword evidence="4" id="KW-0804">Transcription</keyword>
<proteinExistence type="inferred from homology"/>
<keyword evidence="3" id="KW-0238">DNA-binding</keyword>
<evidence type="ECO:0000256" key="2">
    <source>
        <dbReference type="ARBA" id="ARBA00023015"/>
    </source>
</evidence>
<dbReference type="AlphaFoldDB" id="A0A098AYR8"/>
<dbReference type="GO" id="GO:0003677">
    <property type="term" value="F:DNA binding"/>
    <property type="evidence" value="ECO:0007669"/>
    <property type="project" value="UniProtKB-KW"/>
</dbReference>
<comment type="similarity">
    <text evidence="1">Belongs to the BlaI transcriptional regulatory family.</text>
</comment>
<protein>
    <submittedName>
        <fullName evidence="5">Transcriptional regulator, BlaI/MecI/CopY</fullName>
    </submittedName>
</protein>
<dbReference type="PIRSF" id="PIRSF019455">
    <property type="entry name" value="CopR_AtkY"/>
    <property type="match status" value="1"/>
</dbReference>
<dbReference type="InterPro" id="IPR005650">
    <property type="entry name" value="BlaI_family"/>
</dbReference>
<evidence type="ECO:0000256" key="4">
    <source>
        <dbReference type="ARBA" id="ARBA00023163"/>
    </source>
</evidence>
<evidence type="ECO:0000256" key="3">
    <source>
        <dbReference type="ARBA" id="ARBA00023125"/>
    </source>
</evidence>
<dbReference type="RefSeq" id="WP_208925333.1">
    <property type="nucleotide sequence ID" value="NZ_LK996017.1"/>
</dbReference>
<gene>
    <name evidence="5" type="ORF">DPCES_0869</name>
</gene>
<evidence type="ECO:0000256" key="1">
    <source>
        <dbReference type="ARBA" id="ARBA00011046"/>
    </source>
</evidence>
<dbReference type="InterPro" id="IPR036390">
    <property type="entry name" value="WH_DNA-bd_sf"/>
</dbReference>
<dbReference type="Gene3D" id="1.10.10.10">
    <property type="entry name" value="Winged helix-like DNA-binding domain superfamily/Winged helix DNA-binding domain"/>
    <property type="match status" value="1"/>
</dbReference>
<keyword evidence="2" id="KW-0805">Transcription regulation</keyword>
<sequence>MEQYKLGEMEQKFADLIWHHAPIPSGELVKLCEKELSWKKSTTYTMLKRLCDRGIFENQKGRVIALMSREDFTAAQGEQFLSETFGGSLPRFFAAFTRRNKLSAKEINELQQLIDQHKSFGNMSRL</sequence>
<dbReference type="Gene3D" id="1.10.4040.10">
    <property type="entry name" value="Penicillinase repressor domain"/>
    <property type="match status" value="1"/>
</dbReference>
<reference evidence="5" key="1">
    <citation type="submission" date="2014-07" db="EMBL/GenBank/DDBJ databases">
        <authorList>
            <person name="Hornung V.Bastian."/>
        </authorList>
    </citation>
    <scope>NUCLEOTIDE SEQUENCE</scope>
    <source>
        <strain evidence="5">PCE-S</strain>
    </source>
</reference>
<dbReference type="GO" id="GO:0045892">
    <property type="term" value="P:negative regulation of DNA-templated transcription"/>
    <property type="evidence" value="ECO:0007669"/>
    <property type="project" value="InterPro"/>
</dbReference>
<dbReference type="SUPFAM" id="SSF46785">
    <property type="entry name" value="Winged helix' DNA-binding domain"/>
    <property type="match status" value="1"/>
</dbReference>
<accession>A0A098AYR8</accession>
<organism evidence="5">
    <name type="scientific">Desulfitobacterium hafniense</name>
    <name type="common">Desulfitobacterium frappieri</name>
    <dbReference type="NCBI Taxonomy" id="49338"/>
    <lineage>
        <taxon>Bacteria</taxon>
        <taxon>Bacillati</taxon>
        <taxon>Bacillota</taxon>
        <taxon>Clostridia</taxon>
        <taxon>Eubacteriales</taxon>
        <taxon>Desulfitobacteriaceae</taxon>
        <taxon>Desulfitobacterium</taxon>
    </lineage>
</organism>
<dbReference type="PATRIC" id="fig|49338.4.peg.934"/>
<name>A0A098AYR8_DESHA</name>
<dbReference type="InterPro" id="IPR036388">
    <property type="entry name" value="WH-like_DNA-bd_sf"/>
</dbReference>
<dbReference type="EMBL" id="LK996017">
    <property type="protein sequence ID" value="CDX00756.1"/>
    <property type="molecule type" value="Genomic_DNA"/>
</dbReference>
<dbReference type="Pfam" id="PF03965">
    <property type="entry name" value="Penicillinase_R"/>
    <property type="match status" value="1"/>
</dbReference>
<evidence type="ECO:0000313" key="5">
    <source>
        <dbReference type="EMBL" id="CDX00756.1"/>
    </source>
</evidence>